<keyword evidence="6" id="KW-1185">Reference proteome</keyword>
<dbReference type="EMBL" id="JARRTL010000003">
    <property type="protein sequence ID" value="MEC0483364.1"/>
    <property type="molecule type" value="Genomic_DNA"/>
</dbReference>
<dbReference type="Proteomes" id="UP000036168">
    <property type="component" value="Unassembled WGS sequence"/>
</dbReference>
<evidence type="ECO:0000259" key="2">
    <source>
        <dbReference type="Pfam" id="PF10651"/>
    </source>
</evidence>
<protein>
    <submittedName>
        <fullName evidence="4">Phage baseplate upper protein</fullName>
    </submittedName>
</protein>
<organism evidence="3 5">
    <name type="scientific">Bacillus glycinifermentans</name>
    <dbReference type="NCBI Taxonomy" id="1664069"/>
    <lineage>
        <taxon>Bacteria</taxon>
        <taxon>Bacillati</taxon>
        <taxon>Bacillota</taxon>
        <taxon>Bacilli</taxon>
        <taxon>Bacillales</taxon>
        <taxon>Bacillaceae</taxon>
        <taxon>Bacillus</taxon>
    </lineage>
</organism>
<gene>
    <name evidence="3" type="ORF">AB447_207960</name>
    <name evidence="4" type="ORF">P8828_00625</name>
</gene>
<evidence type="ECO:0000313" key="4">
    <source>
        <dbReference type="EMBL" id="MEC0483364.1"/>
    </source>
</evidence>
<dbReference type="AlphaFoldDB" id="A0A0T6BIT5"/>
<evidence type="ECO:0000256" key="1">
    <source>
        <dbReference type="SAM" id="Coils"/>
    </source>
</evidence>
<dbReference type="InterPro" id="IPR018913">
    <property type="entry name" value="BppU_N"/>
</dbReference>
<dbReference type="Gene3D" id="2.60.40.3350">
    <property type="match status" value="1"/>
</dbReference>
<dbReference type="OrthoDB" id="2943922at2"/>
<reference evidence="3" key="2">
    <citation type="submission" date="2015-10" db="EMBL/GenBank/DDBJ databases">
        <authorList>
            <person name="Gilbert D.G."/>
        </authorList>
    </citation>
    <scope>NUCLEOTIDE SEQUENCE</scope>
    <source>
        <strain evidence="3">GO-13</strain>
    </source>
</reference>
<feature type="coiled-coil region" evidence="1">
    <location>
        <begin position="142"/>
        <end position="172"/>
    </location>
</feature>
<reference evidence="4 6" key="3">
    <citation type="submission" date="2023-03" db="EMBL/GenBank/DDBJ databases">
        <title>Agriculturally important microbes genome sequencing.</title>
        <authorList>
            <person name="Dunlap C."/>
        </authorList>
    </citation>
    <scope>NUCLEOTIDE SEQUENCE [LARGE SCALE GENOMIC DNA]</scope>
    <source>
        <strain evidence="4 6">CBP-3203</strain>
    </source>
</reference>
<dbReference type="Proteomes" id="UP001341297">
    <property type="component" value="Unassembled WGS sequence"/>
</dbReference>
<evidence type="ECO:0000313" key="6">
    <source>
        <dbReference type="Proteomes" id="UP001341297"/>
    </source>
</evidence>
<evidence type="ECO:0000313" key="3">
    <source>
        <dbReference type="EMBL" id="KRT88325.1"/>
    </source>
</evidence>
<dbReference type="EMBL" id="LECW02000067">
    <property type="protein sequence ID" value="KRT88325.1"/>
    <property type="molecule type" value="Genomic_DNA"/>
</dbReference>
<reference evidence="3 5" key="1">
    <citation type="journal article" date="2015" name="Int. J. Syst. Evol. Microbiol.">
        <title>Bacillus glycinifermentans sp. nov., isolated from fermented soybean paste.</title>
        <authorList>
            <person name="Kim S.J."/>
            <person name="Dunlap C.A."/>
            <person name="Kwon S.W."/>
            <person name="Rooney A.P."/>
        </authorList>
    </citation>
    <scope>NUCLEOTIDE SEQUENCE [LARGE SCALE GENOMIC DNA]</scope>
    <source>
        <strain evidence="3 5">GO-13</strain>
    </source>
</reference>
<comment type="caution">
    <text evidence="3">The sequence shown here is derived from an EMBL/GenBank/DDBJ whole genome shotgun (WGS) entry which is preliminary data.</text>
</comment>
<accession>A0A0T6BIT5</accession>
<proteinExistence type="predicted"/>
<dbReference type="RefSeq" id="WP_053071213.1">
    <property type="nucleotide sequence ID" value="NZ_CP023481.1"/>
</dbReference>
<keyword evidence="1" id="KW-0175">Coiled coil</keyword>
<dbReference type="Pfam" id="PF10651">
    <property type="entry name" value="BppU_N"/>
    <property type="match status" value="1"/>
</dbReference>
<evidence type="ECO:0000313" key="5">
    <source>
        <dbReference type="Proteomes" id="UP000036168"/>
    </source>
</evidence>
<sequence length="489" mass="54285">MIYNDAELSLDVNSRTKQMISTGIQFSTQDVNTARIIFTVTKDGERLPLSSVVGKLVMIMADGSRFVRNVDIVDKVEGVAQYVLSEDEIKHYGNVQAELNLYYTNEQSLSVHKFSFVIDQALIDSNITPVAEYYIDDFESLKSAIQEIVGEMNQTLAELEEKFSNLENIETKTGAQAKADKALADAKVYTDDHANRTDNPHEVTKEQVGLSNVVNSEQATKTEFTEHVEDNVRHVTSEERDKWNGTSDVARFEALGQLSLILKGSLYLKNDYNFFGYLSNGDHSNLATMEQNDIAKFGDAKAVTWLAGKDYVSVRSPKMYLVEKSDEGGNAVTPARTVYHSGNLTNHAIFTAAETQALTKNTKNKLTLLNNISSSFPAGSATAGTGAYKIPRSGAYFFQFTVRPTALTNANSVIRLGISRVRNGTTTEMDMQDIVASNAFQTGFYTGTFIYQFNQDDEITPWINPLNEDITIQAGTRYNIYYLGDTPTS</sequence>
<feature type="domain" description="BppU N-terminal" evidence="2">
    <location>
        <begin position="6"/>
        <end position="147"/>
    </location>
</feature>
<name>A0A0T6BIT5_9BACI</name>